<keyword evidence="3 7" id="KW-0812">Transmembrane</keyword>
<feature type="transmembrane region" description="Helical" evidence="7">
    <location>
        <begin position="281"/>
        <end position="299"/>
    </location>
</feature>
<evidence type="ECO:0000256" key="4">
    <source>
        <dbReference type="ARBA" id="ARBA00022989"/>
    </source>
</evidence>
<evidence type="ECO:0000256" key="2">
    <source>
        <dbReference type="ARBA" id="ARBA00022448"/>
    </source>
</evidence>
<keyword evidence="4 7" id="KW-1133">Transmembrane helix</keyword>
<feature type="transmembrane region" description="Helical" evidence="7">
    <location>
        <begin position="219"/>
        <end position="240"/>
    </location>
</feature>
<name>A0AAN6M2P6_9PLEO</name>
<evidence type="ECO:0000313" key="10">
    <source>
        <dbReference type="Proteomes" id="UP001280581"/>
    </source>
</evidence>
<evidence type="ECO:0000313" key="9">
    <source>
        <dbReference type="EMBL" id="KAK3209964.1"/>
    </source>
</evidence>
<sequence length="730" mass="81471">MQGAPATMHATQELGSRCRDFELLARGYHLQTAMARFTATMAAALLLVPAALGMDMALTNTRNGHGLIGYGITMYKPNCAFSCRAAISPATLECSTMMEMEGMEMDMEDMMYETSPDCYATDDAFLQTMAYCISSKCEDVSKWELEKYWQTNIPGSKAVQPTPKWTYQQALEKVTNPPNETMASGGELNQTMLVNEDDWLANWNAQDSFEEAEGKHEKYSIIILTTCFALPVALSFLRFFPFPRTLVTRFNAWVIDPPLWGSKQKQPLAGGLGLMPTRGQALFIAYILIINIVLCAVGYRSAQPNAWNPDMKREEIMTLFANRVGVISFANIPLLILYSSRNNVLLWLTDWSHSTFLLLHRWVAGIATIQAILHSIIYLRLKLEAHTHAEESKLPYWIWGIVATLAMSLLLPSSILYIRHRAYELFLAWHVVLSILTIAGCYYHILLRFAHQWGYESWIWAAMAVWGFDRVVRMLRMARHGLRHAVVTQVDDDYVRVDVPGVAATGHAYLYFPTLTWRVWENHPFSVASTATLASVPARTARSLQDEESGSMDKDEIQVEAKAASSSGSTHQPAKLGLTFLLRRQGGLTQKLVSRARLPVFVESSYGVHVDTSHTPHLVCIVGGIGITAVLPYLRSHPGSSKLYWGVRSAGIVHAVDEELLKNVDKEVFVGSRMNIREVLKDEVAYAGEGGVTVLVSGPGGMADETRMVVSEIGRKGKVNVRLVDEAFSW</sequence>
<evidence type="ECO:0000256" key="6">
    <source>
        <dbReference type="ARBA" id="ARBA00023136"/>
    </source>
</evidence>
<reference evidence="9 10" key="1">
    <citation type="submission" date="2021-02" db="EMBL/GenBank/DDBJ databases">
        <title>Genome assembly of Pseudopithomyces chartarum.</title>
        <authorList>
            <person name="Jauregui R."/>
            <person name="Singh J."/>
            <person name="Voisey C."/>
        </authorList>
    </citation>
    <scope>NUCLEOTIDE SEQUENCE [LARGE SCALE GENOMIC DNA]</scope>
    <source>
        <strain evidence="9 10">AGR01</strain>
    </source>
</reference>
<proteinExistence type="predicted"/>
<feature type="transmembrane region" description="Helical" evidence="7">
    <location>
        <begin position="320"/>
        <end position="338"/>
    </location>
</feature>
<protein>
    <recommendedName>
        <fullName evidence="8">Ferric oxidoreductase domain-containing protein</fullName>
    </recommendedName>
</protein>
<dbReference type="EMBL" id="WVTA01000005">
    <property type="protein sequence ID" value="KAK3209964.1"/>
    <property type="molecule type" value="Genomic_DNA"/>
</dbReference>
<dbReference type="GO" id="GO:0005886">
    <property type="term" value="C:plasma membrane"/>
    <property type="evidence" value="ECO:0007669"/>
    <property type="project" value="TreeGrafter"/>
</dbReference>
<keyword evidence="5" id="KW-0406">Ion transport</keyword>
<dbReference type="GO" id="GO:0015677">
    <property type="term" value="P:copper ion import"/>
    <property type="evidence" value="ECO:0007669"/>
    <property type="project" value="TreeGrafter"/>
</dbReference>
<evidence type="ECO:0000259" key="8">
    <source>
        <dbReference type="Pfam" id="PF01794"/>
    </source>
</evidence>
<feature type="transmembrane region" description="Helical" evidence="7">
    <location>
        <begin position="396"/>
        <end position="418"/>
    </location>
</feature>
<dbReference type="SUPFAM" id="SSF52343">
    <property type="entry name" value="Ferredoxin reductase-like, C-terminal NADP-linked domain"/>
    <property type="match status" value="1"/>
</dbReference>
<dbReference type="InterPro" id="IPR039261">
    <property type="entry name" value="FNR_nucleotide-bd"/>
</dbReference>
<dbReference type="SFLD" id="SFLDS00052">
    <property type="entry name" value="Ferric_Reductase_Domain"/>
    <property type="match status" value="1"/>
</dbReference>
<comment type="subcellular location">
    <subcellularLocation>
        <location evidence="1">Membrane</location>
        <topology evidence="1">Multi-pass membrane protein</topology>
    </subcellularLocation>
</comment>
<dbReference type="PANTHER" id="PTHR32361">
    <property type="entry name" value="FERRIC/CUPRIC REDUCTASE TRANSMEMBRANE COMPONENT"/>
    <property type="match status" value="1"/>
</dbReference>
<dbReference type="InterPro" id="IPR051410">
    <property type="entry name" value="Ferric/Cupric_Reductase"/>
</dbReference>
<evidence type="ECO:0000256" key="5">
    <source>
        <dbReference type="ARBA" id="ARBA00023065"/>
    </source>
</evidence>
<dbReference type="InterPro" id="IPR013130">
    <property type="entry name" value="Fe3_Rdtase_TM_dom"/>
</dbReference>
<dbReference type="GO" id="GO:0000293">
    <property type="term" value="F:ferric-chelate reductase activity"/>
    <property type="evidence" value="ECO:0007669"/>
    <property type="project" value="TreeGrafter"/>
</dbReference>
<organism evidence="9 10">
    <name type="scientific">Pseudopithomyces chartarum</name>
    <dbReference type="NCBI Taxonomy" id="1892770"/>
    <lineage>
        <taxon>Eukaryota</taxon>
        <taxon>Fungi</taxon>
        <taxon>Dikarya</taxon>
        <taxon>Ascomycota</taxon>
        <taxon>Pezizomycotina</taxon>
        <taxon>Dothideomycetes</taxon>
        <taxon>Pleosporomycetidae</taxon>
        <taxon>Pleosporales</taxon>
        <taxon>Massarineae</taxon>
        <taxon>Didymosphaeriaceae</taxon>
        <taxon>Pseudopithomyces</taxon>
    </lineage>
</organism>
<dbReference type="Pfam" id="PF01794">
    <property type="entry name" value="Ferric_reduct"/>
    <property type="match status" value="1"/>
</dbReference>
<evidence type="ECO:0000256" key="3">
    <source>
        <dbReference type="ARBA" id="ARBA00022692"/>
    </source>
</evidence>
<dbReference type="AlphaFoldDB" id="A0AAN6M2P6"/>
<keyword evidence="2" id="KW-0813">Transport</keyword>
<dbReference type="GO" id="GO:0006826">
    <property type="term" value="P:iron ion transport"/>
    <property type="evidence" value="ECO:0007669"/>
    <property type="project" value="TreeGrafter"/>
</dbReference>
<feature type="transmembrane region" description="Helical" evidence="7">
    <location>
        <begin position="425"/>
        <end position="445"/>
    </location>
</feature>
<dbReference type="CDD" id="cd06186">
    <property type="entry name" value="NOX_Duox_like_FAD_NADP"/>
    <property type="match status" value="1"/>
</dbReference>
<evidence type="ECO:0000256" key="1">
    <source>
        <dbReference type="ARBA" id="ARBA00004141"/>
    </source>
</evidence>
<comment type="caution">
    <text evidence="9">The sequence shown here is derived from an EMBL/GenBank/DDBJ whole genome shotgun (WGS) entry which is preliminary data.</text>
</comment>
<dbReference type="GO" id="GO:0006879">
    <property type="term" value="P:intracellular iron ion homeostasis"/>
    <property type="evidence" value="ECO:0007669"/>
    <property type="project" value="TreeGrafter"/>
</dbReference>
<evidence type="ECO:0000256" key="7">
    <source>
        <dbReference type="SAM" id="Phobius"/>
    </source>
</evidence>
<feature type="domain" description="Ferric oxidoreductase" evidence="8">
    <location>
        <begin position="325"/>
        <end position="441"/>
    </location>
</feature>
<keyword evidence="6 7" id="KW-0472">Membrane</keyword>
<accession>A0AAN6M2P6</accession>
<dbReference type="SFLD" id="SFLDG01168">
    <property type="entry name" value="Ferric_reductase_subgroup_(FRE"/>
    <property type="match status" value="1"/>
</dbReference>
<dbReference type="PANTHER" id="PTHR32361:SF9">
    <property type="entry name" value="FERRIC REDUCTASE TRANSMEMBRANE COMPONENT 3-RELATED"/>
    <property type="match status" value="1"/>
</dbReference>
<dbReference type="Proteomes" id="UP001280581">
    <property type="component" value="Unassembled WGS sequence"/>
</dbReference>
<keyword evidence="10" id="KW-1185">Reference proteome</keyword>
<gene>
    <name evidence="9" type="ORF">GRF29_44g1220392</name>
</gene>